<proteinExistence type="inferred from homology"/>
<dbReference type="RefSeq" id="WP_011020044.1">
    <property type="nucleotide sequence ID" value="NZ_DUJS01000004.1"/>
</dbReference>
<evidence type="ECO:0000256" key="1">
    <source>
        <dbReference type="HAMAP-Rule" id="MF_00585"/>
    </source>
</evidence>
<dbReference type="GeneID" id="1478271"/>
<reference evidence="2" key="1">
    <citation type="journal article" date="2020" name="bioRxiv">
        <title>A rank-normalized archaeal taxonomy based on genome phylogeny resolves widespread incomplete and uneven classifications.</title>
        <authorList>
            <person name="Rinke C."/>
            <person name="Chuvochina M."/>
            <person name="Mussig A.J."/>
            <person name="Chaumeil P.-A."/>
            <person name="Waite D.W."/>
            <person name="Whitman W.B."/>
            <person name="Parks D.H."/>
            <person name="Hugenholtz P."/>
        </authorList>
    </citation>
    <scope>NUCLEOTIDE SEQUENCE</scope>
    <source>
        <strain evidence="2">UBA8853</strain>
    </source>
</reference>
<dbReference type="SMR" id="A0A832WL90"/>
<sequence length="147" mass="17718">MRDESRLDKYVIKEILRINRHLPRRRKTLEELLREERPHVVNRDGTKHYFDRDELERLADILPRYLHGRLKLPILIELGYSGAAVIRGKAEVRVVCEVLGEEWRFSQDRVELNMLDVRKLRREFPTATQYMFSTEYIMGRPKVERRG</sequence>
<comment type="similarity">
    <text evidence="1">Belongs to the UPF0216 family.</text>
</comment>
<dbReference type="PIRSF" id="PIRSF005264">
    <property type="entry name" value="UCP005264"/>
    <property type="match status" value="1"/>
</dbReference>
<protein>
    <recommendedName>
        <fullName evidence="1">UPF0216 protein HA336_06585</fullName>
    </recommendedName>
</protein>
<accession>A0A832WL90</accession>
<dbReference type="OMA" id="EIYKFLH"/>
<dbReference type="InterPro" id="IPR002746">
    <property type="entry name" value="UPF0216"/>
</dbReference>
<dbReference type="AlphaFoldDB" id="A0A832WL90"/>
<dbReference type="Proteomes" id="UP000619545">
    <property type="component" value="Unassembled WGS sequence"/>
</dbReference>
<comment type="caution">
    <text evidence="2">The sequence shown here is derived from an EMBL/GenBank/DDBJ whole genome shotgun (WGS) entry which is preliminary data.</text>
</comment>
<gene>
    <name evidence="2" type="ORF">HA336_06585</name>
</gene>
<dbReference type="NCBIfam" id="NF003153">
    <property type="entry name" value="PRK04115.1"/>
    <property type="match status" value="1"/>
</dbReference>
<evidence type="ECO:0000313" key="3">
    <source>
        <dbReference type="Proteomes" id="UP000619545"/>
    </source>
</evidence>
<dbReference type="Pfam" id="PF01886">
    <property type="entry name" value="DUF61"/>
    <property type="match status" value="1"/>
</dbReference>
<evidence type="ECO:0000313" key="2">
    <source>
        <dbReference type="EMBL" id="HII70880.1"/>
    </source>
</evidence>
<name>A0A832WL90_9EURY</name>
<organism evidence="2 3">
    <name type="scientific">Methanopyrus kandleri</name>
    <dbReference type="NCBI Taxonomy" id="2320"/>
    <lineage>
        <taxon>Archaea</taxon>
        <taxon>Methanobacteriati</taxon>
        <taxon>Methanobacteriota</taxon>
        <taxon>Methanomada group</taxon>
        <taxon>Methanopyri</taxon>
        <taxon>Methanopyrales</taxon>
        <taxon>Methanopyraceae</taxon>
        <taxon>Methanopyrus</taxon>
    </lineage>
</organism>
<dbReference type="EMBL" id="DUJS01000004">
    <property type="protein sequence ID" value="HII70880.1"/>
    <property type="molecule type" value="Genomic_DNA"/>
</dbReference>
<dbReference type="HAMAP" id="MF_00585">
    <property type="entry name" value="UPF0216"/>
    <property type="match status" value="1"/>
</dbReference>